<evidence type="ECO:0000256" key="1">
    <source>
        <dbReference type="ARBA" id="ARBA00022670"/>
    </source>
</evidence>
<feature type="binding site" evidence="9">
    <location>
        <position position="131"/>
    </location>
    <ligand>
        <name>Zn(2+)</name>
        <dbReference type="ChEBI" id="CHEBI:29105"/>
        <note>catalytic</note>
    </ligand>
</feature>
<comment type="caution">
    <text evidence="12">The sequence shown here is derived from an EMBL/GenBank/DDBJ whole genome shotgun (WGS) entry which is preliminary data.</text>
</comment>
<feature type="region of interest" description="Disordered" evidence="10">
    <location>
        <begin position="1"/>
        <end position="31"/>
    </location>
</feature>
<feature type="active site" description="Proton donor" evidence="9">
    <location>
        <position position="196"/>
    </location>
</feature>
<keyword evidence="4 9" id="KW-0574">Periplasm</keyword>
<protein>
    <recommendedName>
        <fullName evidence="9">Beta-barrel assembly-enhancing protease</fullName>
        <ecNumber evidence="9">3.4.-.-</ecNumber>
    </recommendedName>
</protein>
<keyword evidence="1 9" id="KW-0645">Protease</keyword>
<keyword evidence="5 9" id="KW-0378">Hydrolase</keyword>
<dbReference type="EMBL" id="JBFMVT010000002">
    <property type="protein sequence ID" value="MEW7314486.1"/>
    <property type="molecule type" value="Genomic_DNA"/>
</dbReference>
<evidence type="ECO:0000256" key="9">
    <source>
        <dbReference type="HAMAP-Rule" id="MF_00997"/>
    </source>
</evidence>
<evidence type="ECO:0000313" key="13">
    <source>
        <dbReference type="Proteomes" id="UP001555342"/>
    </source>
</evidence>
<evidence type="ECO:0000256" key="4">
    <source>
        <dbReference type="ARBA" id="ARBA00022764"/>
    </source>
</evidence>
<comment type="cofactor">
    <cofactor evidence="9">
        <name>Zn(2+)</name>
        <dbReference type="ChEBI" id="CHEBI:29105"/>
    </cofactor>
    <text evidence="9">Binds 1 zinc ion per subunit.</text>
</comment>
<evidence type="ECO:0000256" key="5">
    <source>
        <dbReference type="ARBA" id="ARBA00022801"/>
    </source>
</evidence>
<dbReference type="Gene3D" id="1.25.40.10">
    <property type="entry name" value="Tetratricopeptide repeat domain"/>
    <property type="match status" value="1"/>
</dbReference>
<accession>A0ABV3NYN1</accession>
<proteinExistence type="inferred from homology"/>
<evidence type="ECO:0000256" key="6">
    <source>
        <dbReference type="ARBA" id="ARBA00022803"/>
    </source>
</evidence>
<dbReference type="PANTHER" id="PTHR22726:SF1">
    <property type="entry name" value="METALLOENDOPEPTIDASE OMA1, MITOCHONDRIAL"/>
    <property type="match status" value="1"/>
</dbReference>
<keyword evidence="13" id="KW-1185">Reference proteome</keyword>
<sequence length="476" mass="52305">MASSFHYLDDPSSHLAGQPASDSLPEMGTSAGSTLSVDQEIKMGDFYVRQLRGATPIIDDPLLVEYLNALGQKLVSNAKSVKTLFHFYLVNNTELNAYAFFGGNVVLHSGLFASTDDESQLASVMAHEISHVTQRHLARAMEDQKKNSPMTWAGAFGAILLATASPQAGMAALTSTLAGSQQGMISFTQANEQEADRMGIQVLQHAGFNPQAMPLFLQKLADKSSFSSKPPEMLLTHPLPESRLADMRNRANQMPTVSRASSLDFMLAKARVLTMYSENPTAADEYLRTLSTGSANEKLAADYGYAVQYYQAKNYHDAEALIQKLLAAAPQNPWFLDLATDTDIAQQKAERAVERLEAVKAATKNNPVLILNLANAEIESGMYMKAGPLLDNYTFAHPAEPNGWEMLRKVEAMEGNRSKELAAWAESRALRGDLDEAIKLLTQASAMVTKGSLEQERYSARMDQFKDLQKTFKNYK</sequence>
<dbReference type="Proteomes" id="UP001555342">
    <property type="component" value="Unassembled WGS sequence"/>
</dbReference>
<evidence type="ECO:0000256" key="3">
    <source>
        <dbReference type="ARBA" id="ARBA00022729"/>
    </source>
</evidence>
<evidence type="ECO:0000256" key="10">
    <source>
        <dbReference type="SAM" id="MobiDB-lite"/>
    </source>
</evidence>
<dbReference type="PANTHER" id="PTHR22726">
    <property type="entry name" value="METALLOENDOPEPTIDASE OMA1"/>
    <property type="match status" value="1"/>
</dbReference>
<comment type="subcellular location">
    <subcellularLocation>
        <location evidence="9">Periplasm</location>
    </subcellularLocation>
</comment>
<dbReference type="InterPro" id="IPR011990">
    <property type="entry name" value="TPR-like_helical_dom_sf"/>
</dbReference>
<dbReference type="Pfam" id="PF01435">
    <property type="entry name" value="Peptidase_M48"/>
    <property type="match status" value="1"/>
</dbReference>
<evidence type="ECO:0000256" key="2">
    <source>
        <dbReference type="ARBA" id="ARBA00022723"/>
    </source>
</evidence>
<comment type="function">
    <text evidence="9">Functions as both a chaperone and a metalloprotease. Maintains the integrity of the outer membrane by promoting either the assembly or the elimination of outer membrane proteins, depending on their folding state.</text>
</comment>
<reference evidence="12 13" key="1">
    <citation type="submission" date="2024-07" db="EMBL/GenBank/DDBJ databases">
        <authorList>
            <person name="Wang L."/>
        </authorList>
    </citation>
    <scope>NUCLEOTIDE SEQUENCE [LARGE SCALE GENOMIC DNA]</scope>
    <source>
        <strain evidence="12 13">WL359</strain>
    </source>
</reference>
<dbReference type="SUPFAM" id="SSF48452">
    <property type="entry name" value="TPR-like"/>
    <property type="match status" value="1"/>
</dbReference>
<keyword evidence="6" id="KW-0802">TPR repeat</keyword>
<evidence type="ECO:0000313" key="12">
    <source>
        <dbReference type="EMBL" id="MEW7314486.1"/>
    </source>
</evidence>
<feature type="active site" evidence="9">
    <location>
        <position position="128"/>
    </location>
</feature>
<gene>
    <name evidence="9" type="primary">bepA</name>
    <name evidence="12" type="ORF">AB1E22_17590</name>
</gene>
<dbReference type="Gene3D" id="3.30.2010.10">
    <property type="entry name" value="Metalloproteases ('zincins'), catalytic domain"/>
    <property type="match status" value="1"/>
</dbReference>
<keyword evidence="2 9" id="KW-0479">Metal-binding</keyword>
<keyword evidence="3 9" id="KW-0732">Signal</keyword>
<keyword evidence="8 9" id="KW-0482">Metalloprotease</keyword>
<evidence type="ECO:0000259" key="11">
    <source>
        <dbReference type="Pfam" id="PF01435"/>
    </source>
</evidence>
<comment type="similarity">
    <text evidence="9">Belongs to the peptidase M48 family. BepA subfamily.</text>
</comment>
<feature type="domain" description="Peptidase M48" evidence="11">
    <location>
        <begin position="65"/>
        <end position="250"/>
    </location>
</feature>
<dbReference type="InterPro" id="IPR030873">
    <property type="entry name" value="Protease_BepA"/>
</dbReference>
<evidence type="ECO:0000256" key="8">
    <source>
        <dbReference type="ARBA" id="ARBA00023049"/>
    </source>
</evidence>
<dbReference type="InterPro" id="IPR051156">
    <property type="entry name" value="Mito/Outer_Membr_Metalloprot"/>
</dbReference>
<keyword evidence="7 9" id="KW-0862">Zinc</keyword>
<dbReference type="InterPro" id="IPR001915">
    <property type="entry name" value="Peptidase_M48"/>
</dbReference>
<feature type="binding site" evidence="9">
    <location>
        <position position="127"/>
    </location>
    <ligand>
        <name>Zn(2+)</name>
        <dbReference type="ChEBI" id="CHEBI:29105"/>
        <note>catalytic</note>
    </ligand>
</feature>
<name>A0ABV3NYN1_9ENTR</name>
<feature type="binding site" evidence="9">
    <location>
        <position position="192"/>
    </location>
    <ligand>
        <name>Zn(2+)</name>
        <dbReference type="ChEBI" id="CHEBI:29105"/>
        <note>catalytic</note>
    </ligand>
</feature>
<evidence type="ECO:0000256" key="7">
    <source>
        <dbReference type="ARBA" id="ARBA00022833"/>
    </source>
</evidence>
<dbReference type="EC" id="3.4.-.-" evidence="9"/>
<organism evidence="12 13">
    <name type="scientific">Buttiauxella gaviniae</name>
    <dbReference type="NCBI Taxonomy" id="82990"/>
    <lineage>
        <taxon>Bacteria</taxon>
        <taxon>Pseudomonadati</taxon>
        <taxon>Pseudomonadota</taxon>
        <taxon>Gammaproteobacteria</taxon>
        <taxon>Enterobacterales</taxon>
        <taxon>Enterobacteriaceae</taxon>
        <taxon>Buttiauxella</taxon>
    </lineage>
</organism>
<dbReference type="HAMAP" id="MF_00997">
    <property type="entry name" value="Protease_BepA"/>
    <property type="match status" value="1"/>
</dbReference>